<dbReference type="EMBL" id="CAJVPL010000962">
    <property type="protein sequence ID" value="CAG8543599.1"/>
    <property type="molecule type" value="Genomic_DNA"/>
</dbReference>
<protein>
    <submittedName>
        <fullName evidence="2">10421_t:CDS:1</fullName>
    </submittedName>
</protein>
<feature type="region of interest" description="Disordered" evidence="1">
    <location>
        <begin position="27"/>
        <end position="99"/>
    </location>
</feature>
<evidence type="ECO:0000256" key="1">
    <source>
        <dbReference type="SAM" id="MobiDB-lite"/>
    </source>
</evidence>
<accession>A0A9N9AUB7</accession>
<keyword evidence="3" id="KW-1185">Reference proteome</keyword>
<dbReference type="AlphaFoldDB" id="A0A9N9AUB7"/>
<proteinExistence type="predicted"/>
<name>A0A9N9AUB7_9GLOM</name>
<comment type="caution">
    <text evidence="2">The sequence shown here is derived from an EMBL/GenBank/DDBJ whole genome shotgun (WGS) entry which is preliminary data.</text>
</comment>
<sequence length="99" mass="11582">MREQNFEESKFKEIFYTTLTQAFRIVSPQIPPPQQQPSSAAPLQPQPSQVVAPTPRRAAARRSATPTRFSQRIANINRRRNERPSKTIARQRISEYYRR</sequence>
<reference evidence="2" key="1">
    <citation type="submission" date="2021-06" db="EMBL/GenBank/DDBJ databases">
        <authorList>
            <person name="Kallberg Y."/>
            <person name="Tangrot J."/>
            <person name="Rosling A."/>
        </authorList>
    </citation>
    <scope>NUCLEOTIDE SEQUENCE</scope>
    <source>
        <strain evidence="2">MT106</strain>
    </source>
</reference>
<evidence type="ECO:0000313" key="3">
    <source>
        <dbReference type="Proteomes" id="UP000789831"/>
    </source>
</evidence>
<feature type="compositionally biased region" description="Low complexity" evidence="1">
    <location>
        <begin position="36"/>
        <end position="76"/>
    </location>
</feature>
<dbReference type="Proteomes" id="UP000789831">
    <property type="component" value="Unassembled WGS sequence"/>
</dbReference>
<gene>
    <name evidence="2" type="ORF">AGERDE_LOCUS6309</name>
</gene>
<organism evidence="2 3">
    <name type="scientific">Ambispora gerdemannii</name>
    <dbReference type="NCBI Taxonomy" id="144530"/>
    <lineage>
        <taxon>Eukaryota</taxon>
        <taxon>Fungi</taxon>
        <taxon>Fungi incertae sedis</taxon>
        <taxon>Mucoromycota</taxon>
        <taxon>Glomeromycotina</taxon>
        <taxon>Glomeromycetes</taxon>
        <taxon>Archaeosporales</taxon>
        <taxon>Ambisporaceae</taxon>
        <taxon>Ambispora</taxon>
    </lineage>
</organism>
<evidence type="ECO:0000313" key="2">
    <source>
        <dbReference type="EMBL" id="CAG8543599.1"/>
    </source>
</evidence>